<dbReference type="GeneID" id="64705042"/>
<name>A0A9P7ERE8_9AGAM</name>
<evidence type="ECO:0000313" key="2">
    <source>
        <dbReference type="EMBL" id="KAG2083553.1"/>
    </source>
</evidence>
<keyword evidence="3" id="KW-1185">Reference proteome</keyword>
<feature type="region of interest" description="Disordered" evidence="1">
    <location>
        <begin position="330"/>
        <end position="366"/>
    </location>
</feature>
<sequence>MPNALTMFKADPNLCASWLQSFDAYAVTVQGNLVITTPNMDFVPQFHHFEEENVQARADGRFGVINCFQWPQAYDNIFCNSVCIPCKELYPFPHPLHWAWFTPNQKDFKAIPGNSFPVGTLASDKVEGLESLLKMADKRVQDWRANRQGKNDVIINRVASLRHGISRLKKHPLTFRDLLIFVTDAQRLFLEIHSFMDWVLITQPRISSGIGANTVNSAWMGTFTHDSDMCNKLHMAGVPVWYVCTMAYIPANMKVMKPVLITHPDDIVISMYAEGNKIHPYDIIYHGQGGHQRQLHVRRLYSGTTFKNPDGPVASTSSFSTPSSSTLLSCSKPSAAAGKAPQKNVREARPTQPSQSGKSRDKWKDPESPYLPLSILHWDDALKTCTKDPSYSPNPLFSSVQSYQSACKVILPPSSLVLWRNFLGSGLTTQSQGAAPKGKDPKKKGLTAAEKRKAVMRDLFGDDVLETHGDLFAPEGSVEFCGEQVSVASLANPPRRLAQRITWELYELGFCYKLRDLDCHLVHKRWADDPTSCEQLLHSIFPGEAGLVMWSEPFPGDNYGMWNNTLIGVLPYLEKFRELLCAWNNVPPLLVVPLTPENFTDTKCWEVMHATTTFYVQTFFCHFGRPPIVPHSLPL</sequence>
<gene>
    <name evidence="2" type="ORF">F5147DRAFT_782875</name>
</gene>
<dbReference type="AlphaFoldDB" id="A0A9P7ERE8"/>
<reference evidence="2" key="1">
    <citation type="journal article" date="2020" name="New Phytol.">
        <title>Comparative genomics reveals dynamic genome evolution in host specialist ectomycorrhizal fungi.</title>
        <authorList>
            <person name="Lofgren L.A."/>
            <person name="Nguyen N.H."/>
            <person name="Vilgalys R."/>
            <person name="Ruytinx J."/>
            <person name="Liao H.L."/>
            <person name="Branco S."/>
            <person name="Kuo A."/>
            <person name="LaButti K."/>
            <person name="Lipzen A."/>
            <person name="Andreopoulos W."/>
            <person name="Pangilinan J."/>
            <person name="Riley R."/>
            <person name="Hundley H."/>
            <person name="Na H."/>
            <person name="Barry K."/>
            <person name="Grigoriev I.V."/>
            <person name="Stajich J.E."/>
            <person name="Kennedy P.G."/>
        </authorList>
    </citation>
    <scope>NUCLEOTIDE SEQUENCE</scope>
    <source>
        <strain evidence="2">FC423</strain>
    </source>
</reference>
<dbReference type="OrthoDB" id="2634326at2759"/>
<evidence type="ECO:0000256" key="1">
    <source>
        <dbReference type="SAM" id="MobiDB-lite"/>
    </source>
</evidence>
<dbReference type="RefSeq" id="XP_041284416.1">
    <property type="nucleotide sequence ID" value="XM_041442783.1"/>
</dbReference>
<proteinExistence type="predicted"/>
<dbReference type="EMBL" id="JABBWM010000269">
    <property type="protein sequence ID" value="KAG2083553.1"/>
    <property type="molecule type" value="Genomic_DNA"/>
</dbReference>
<dbReference type="Proteomes" id="UP000823399">
    <property type="component" value="Unassembled WGS sequence"/>
</dbReference>
<comment type="caution">
    <text evidence="2">The sequence shown here is derived from an EMBL/GenBank/DDBJ whole genome shotgun (WGS) entry which is preliminary data.</text>
</comment>
<organism evidence="2 3">
    <name type="scientific">Suillus discolor</name>
    <dbReference type="NCBI Taxonomy" id="1912936"/>
    <lineage>
        <taxon>Eukaryota</taxon>
        <taxon>Fungi</taxon>
        <taxon>Dikarya</taxon>
        <taxon>Basidiomycota</taxon>
        <taxon>Agaricomycotina</taxon>
        <taxon>Agaricomycetes</taxon>
        <taxon>Agaricomycetidae</taxon>
        <taxon>Boletales</taxon>
        <taxon>Suillineae</taxon>
        <taxon>Suillaceae</taxon>
        <taxon>Suillus</taxon>
    </lineage>
</organism>
<accession>A0A9P7ERE8</accession>
<evidence type="ECO:0000313" key="3">
    <source>
        <dbReference type="Proteomes" id="UP000823399"/>
    </source>
</evidence>
<protein>
    <submittedName>
        <fullName evidence="2">Uncharacterized protein</fullName>
    </submittedName>
</protein>